<keyword evidence="3" id="KW-1185">Reference proteome</keyword>
<feature type="region of interest" description="Disordered" evidence="1">
    <location>
        <begin position="57"/>
        <end position="76"/>
    </location>
</feature>
<dbReference type="EMBL" id="BGZK01000950">
    <property type="protein sequence ID" value="GBP66186.1"/>
    <property type="molecule type" value="Genomic_DNA"/>
</dbReference>
<dbReference type="Proteomes" id="UP000299102">
    <property type="component" value="Unassembled WGS sequence"/>
</dbReference>
<organism evidence="2 3">
    <name type="scientific">Eumeta variegata</name>
    <name type="common">Bagworm moth</name>
    <name type="synonym">Eumeta japonica</name>
    <dbReference type="NCBI Taxonomy" id="151549"/>
    <lineage>
        <taxon>Eukaryota</taxon>
        <taxon>Metazoa</taxon>
        <taxon>Ecdysozoa</taxon>
        <taxon>Arthropoda</taxon>
        <taxon>Hexapoda</taxon>
        <taxon>Insecta</taxon>
        <taxon>Pterygota</taxon>
        <taxon>Neoptera</taxon>
        <taxon>Endopterygota</taxon>
        <taxon>Lepidoptera</taxon>
        <taxon>Glossata</taxon>
        <taxon>Ditrysia</taxon>
        <taxon>Tineoidea</taxon>
        <taxon>Psychidae</taxon>
        <taxon>Oiketicinae</taxon>
        <taxon>Eumeta</taxon>
    </lineage>
</organism>
<sequence length="94" mass="10225">MLFHTLAYLTVHTPMIASVQRLRVTASDKKLPGSNPIIGELTDKFFDLSRINPADCSTSSLRSRPLPGRRGRLKSGAPSFRNEKIVKGCASAVA</sequence>
<gene>
    <name evidence="2" type="ORF">EVAR_81843_1</name>
</gene>
<proteinExistence type="predicted"/>
<evidence type="ECO:0000313" key="3">
    <source>
        <dbReference type="Proteomes" id="UP000299102"/>
    </source>
</evidence>
<protein>
    <submittedName>
        <fullName evidence="2">Uncharacterized protein</fullName>
    </submittedName>
</protein>
<name>A0A4C1XQH2_EUMVA</name>
<evidence type="ECO:0000313" key="2">
    <source>
        <dbReference type="EMBL" id="GBP66186.1"/>
    </source>
</evidence>
<evidence type="ECO:0000256" key="1">
    <source>
        <dbReference type="SAM" id="MobiDB-lite"/>
    </source>
</evidence>
<accession>A0A4C1XQH2</accession>
<comment type="caution">
    <text evidence="2">The sequence shown here is derived from an EMBL/GenBank/DDBJ whole genome shotgun (WGS) entry which is preliminary data.</text>
</comment>
<reference evidence="2 3" key="1">
    <citation type="journal article" date="2019" name="Commun. Biol.">
        <title>The bagworm genome reveals a unique fibroin gene that provides high tensile strength.</title>
        <authorList>
            <person name="Kono N."/>
            <person name="Nakamura H."/>
            <person name="Ohtoshi R."/>
            <person name="Tomita M."/>
            <person name="Numata K."/>
            <person name="Arakawa K."/>
        </authorList>
    </citation>
    <scope>NUCLEOTIDE SEQUENCE [LARGE SCALE GENOMIC DNA]</scope>
</reference>
<dbReference type="AlphaFoldDB" id="A0A4C1XQH2"/>